<evidence type="ECO:0000259" key="5">
    <source>
        <dbReference type="PROSITE" id="PS51078"/>
    </source>
</evidence>
<dbReference type="SUPFAM" id="SSF55781">
    <property type="entry name" value="GAF domain-like"/>
    <property type="match status" value="1"/>
</dbReference>
<dbReference type="Pfam" id="PF01614">
    <property type="entry name" value="IclR_C"/>
    <property type="match status" value="1"/>
</dbReference>
<comment type="caution">
    <text evidence="6">The sequence shown here is derived from an EMBL/GenBank/DDBJ whole genome shotgun (WGS) entry which is preliminary data.</text>
</comment>
<keyword evidence="2" id="KW-0238">DNA-binding</keyword>
<name>A0AA44C6K6_9GAMM</name>
<dbReference type="InterPro" id="IPR005471">
    <property type="entry name" value="Tscrpt_reg_IclR_N"/>
</dbReference>
<dbReference type="GO" id="GO:0045892">
    <property type="term" value="P:negative regulation of DNA-templated transcription"/>
    <property type="evidence" value="ECO:0007669"/>
    <property type="project" value="TreeGrafter"/>
</dbReference>
<dbReference type="InterPro" id="IPR036390">
    <property type="entry name" value="WH_DNA-bd_sf"/>
</dbReference>
<evidence type="ECO:0000256" key="3">
    <source>
        <dbReference type="ARBA" id="ARBA00023163"/>
    </source>
</evidence>
<evidence type="ECO:0000313" key="6">
    <source>
        <dbReference type="EMBL" id="NHN75787.1"/>
    </source>
</evidence>
<dbReference type="FunFam" id="1.10.10.10:FF:000056">
    <property type="entry name" value="IclR family transcriptional regulator"/>
    <property type="match status" value="1"/>
</dbReference>
<dbReference type="GO" id="GO:0003677">
    <property type="term" value="F:DNA binding"/>
    <property type="evidence" value="ECO:0007669"/>
    <property type="project" value="UniProtKB-KW"/>
</dbReference>
<keyword evidence="1" id="KW-0805">Transcription regulation</keyword>
<feature type="domain" description="HTH iclR-type" evidence="4">
    <location>
        <begin position="2"/>
        <end position="64"/>
    </location>
</feature>
<dbReference type="PANTHER" id="PTHR30136">
    <property type="entry name" value="HELIX-TURN-HELIX TRANSCRIPTIONAL REGULATOR, ICLR FAMILY"/>
    <property type="match status" value="1"/>
</dbReference>
<dbReference type="PROSITE" id="PS51077">
    <property type="entry name" value="HTH_ICLR"/>
    <property type="match status" value="1"/>
</dbReference>
<dbReference type="PANTHER" id="PTHR30136:SF35">
    <property type="entry name" value="HTH-TYPE TRANSCRIPTIONAL REGULATOR RV1719"/>
    <property type="match status" value="1"/>
</dbReference>
<dbReference type="Gene3D" id="1.10.10.10">
    <property type="entry name" value="Winged helix-like DNA-binding domain superfamily/Winged helix DNA-binding domain"/>
    <property type="match status" value="1"/>
</dbReference>
<evidence type="ECO:0000259" key="4">
    <source>
        <dbReference type="PROSITE" id="PS51077"/>
    </source>
</evidence>
<evidence type="ECO:0000256" key="1">
    <source>
        <dbReference type="ARBA" id="ARBA00023015"/>
    </source>
</evidence>
<dbReference type="InterPro" id="IPR029016">
    <property type="entry name" value="GAF-like_dom_sf"/>
</dbReference>
<dbReference type="EMBL" id="JAAPAP010000001">
    <property type="protein sequence ID" value="NHN75787.1"/>
    <property type="molecule type" value="Genomic_DNA"/>
</dbReference>
<dbReference type="SMART" id="SM00346">
    <property type="entry name" value="HTH_ICLR"/>
    <property type="match status" value="1"/>
</dbReference>
<reference evidence="6" key="1">
    <citation type="submission" date="2020-03" db="EMBL/GenBank/DDBJ databases">
        <title>Genome assembly of Azotobacter chroococcum W5.</title>
        <authorList>
            <person name="Kannepalli A."/>
        </authorList>
    </citation>
    <scope>NUCLEOTIDE SEQUENCE</scope>
    <source>
        <strain evidence="6">W5</strain>
    </source>
</reference>
<dbReference type="InterPro" id="IPR014757">
    <property type="entry name" value="Tscrpt_reg_IclR_C"/>
</dbReference>
<dbReference type="InterPro" id="IPR036388">
    <property type="entry name" value="WH-like_DNA-bd_sf"/>
</dbReference>
<dbReference type="GO" id="GO:0003700">
    <property type="term" value="F:DNA-binding transcription factor activity"/>
    <property type="evidence" value="ECO:0007669"/>
    <property type="project" value="TreeGrafter"/>
</dbReference>
<dbReference type="InterPro" id="IPR050707">
    <property type="entry name" value="HTH_MetabolicPath_Reg"/>
</dbReference>
<dbReference type="SUPFAM" id="SSF46785">
    <property type="entry name" value="Winged helix' DNA-binding domain"/>
    <property type="match status" value="1"/>
</dbReference>
<dbReference type="Proteomes" id="UP000736384">
    <property type="component" value="Unassembled WGS sequence"/>
</dbReference>
<feature type="domain" description="IclR-ED" evidence="5">
    <location>
        <begin position="65"/>
        <end position="252"/>
    </location>
</feature>
<gene>
    <name evidence="6" type="ORF">HA520_00555</name>
</gene>
<sequence>MSNALERGLSALELLAGNAAGLPLQKVAETLGIPPSATHRMLNCLVEQGYVRQEHQHGNYILALKVVSLALRHLSQCSLVDLARPVLERLAGLSGELVRLSIVDADRLVWVSKAQGARSGLRYDPDAGAEAKLCCTASGLAWLSCLSNEQALELVYRQGLARPGEYGPNAPTTVEDLLARLQRARQQGYASVDESFEAGAAAVAAAIRAPQQGVVGVISIAGPSVRLGAERMAALVPALLEAADELAATRLDSVPKLSTLTSSQVAAPSGA</sequence>
<evidence type="ECO:0000313" key="7">
    <source>
        <dbReference type="Proteomes" id="UP000736384"/>
    </source>
</evidence>
<dbReference type="AlphaFoldDB" id="A0AA44C6K6"/>
<dbReference type="Pfam" id="PF09339">
    <property type="entry name" value="HTH_IclR"/>
    <property type="match status" value="1"/>
</dbReference>
<accession>A0AA44C6K6</accession>
<dbReference type="Gene3D" id="3.30.450.40">
    <property type="match status" value="1"/>
</dbReference>
<dbReference type="RefSeq" id="WP_165891194.1">
    <property type="nucleotide sequence ID" value="NZ_JAAPAP010000001.1"/>
</dbReference>
<proteinExistence type="predicted"/>
<dbReference type="PROSITE" id="PS51078">
    <property type="entry name" value="ICLR_ED"/>
    <property type="match status" value="1"/>
</dbReference>
<protein>
    <submittedName>
        <fullName evidence="6">IclR family transcriptional regulator</fullName>
    </submittedName>
</protein>
<evidence type="ECO:0000256" key="2">
    <source>
        <dbReference type="ARBA" id="ARBA00023125"/>
    </source>
</evidence>
<keyword evidence="3" id="KW-0804">Transcription</keyword>
<organism evidence="6 7">
    <name type="scientific">Azotobacter chroococcum</name>
    <dbReference type="NCBI Taxonomy" id="353"/>
    <lineage>
        <taxon>Bacteria</taxon>
        <taxon>Pseudomonadati</taxon>
        <taxon>Pseudomonadota</taxon>
        <taxon>Gammaproteobacteria</taxon>
        <taxon>Pseudomonadales</taxon>
        <taxon>Pseudomonadaceae</taxon>
        <taxon>Azotobacter</taxon>
    </lineage>
</organism>